<gene>
    <name evidence="1" type="ORF">PCIT_a0555</name>
</gene>
<reference evidence="1" key="1">
    <citation type="journal article" date="2012" name="J. Bacteriol.">
        <title>Genome sequences of type strains of seven species of the marine bacterium Pseudoalteromonas.</title>
        <authorList>
            <person name="Xie B.B."/>
            <person name="Shu Y.L."/>
            <person name="Qin Q.L."/>
            <person name="Rong J.C."/>
            <person name="Zhang X.Y."/>
            <person name="Chen X.L."/>
            <person name="Shi M."/>
            <person name="He H.L."/>
            <person name="Zhou B.C."/>
            <person name="Zhang Y.Z."/>
        </authorList>
    </citation>
    <scope>NUCLEOTIDE SEQUENCE</scope>
    <source>
        <strain evidence="1">DSM 8771</strain>
    </source>
</reference>
<accession>A0AAD4AKZ5</accession>
<proteinExistence type="predicted"/>
<dbReference type="Proteomes" id="UP000016487">
    <property type="component" value="Unassembled WGS sequence"/>
</dbReference>
<dbReference type="EMBL" id="AHBZ03000014">
    <property type="protein sequence ID" value="KAF7774156.1"/>
    <property type="molecule type" value="Genomic_DNA"/>
</dbReference>
<protein>
    <submittedName>
        <fullName evidence="1">Uncharacterized protein</fullName>
    </submittedName>
</protein>
<sequence length="102" mass="11867">MLDKIQQIGNLIDKVSEVLNNSPEPKEITNIVDTCQLIERTLRSVFESPDVTLNQDEVDRLNEIYTRYSNLISCVETEQKLTYNKLVKHVGNKKKLDVYRNL</sequence>
<dbReference type="RefSeq" id="WP_010362169.1">
    <property type="nucleotide sequence ID" value="NZ_AHBZ03000014.1"/>
</dbReference>
<dbReference type="AlphaFoldDB" id="A0AAD4AKZ5"/>
<organism evidence="1 2">
    <name type="scientific">Pseudoalteromonas citrea</name>
    <dbReference type="NCBI Taxonomy" id="43655"/>
    <lineage>
        <taxon>Bacteria</taxon>
        <taxon>Pseudomonadati</taxon>
        <taxon>Pseudomonadota</taxon>
        <taxon>Gammaproteobacteria</taxon>
        <taxon>Alteromonadales</taxon>
        <taxon>Pseudoalteromonadaceae</taxon>
        <taxon>Pseudoalteromonas</taxon>
    </lineage>
</organism>
<reference evidence="1" key="2">
    <citation type="submission" date="2015-03" db="EMBL/GenBank/DDBJ databases">
        <title>Genome sequence of Pseudoalteromonas citrea.</title>
        <authorList>
            <person name="Xie B.-B."/>
            <person name="Rong J.-C."/>
            <person name="Qin Q.-L."/>
            <person name="Zhang Y.-Z."/>
        </authorList>
    </citation>
    <scope>NUCLEOTIDE SEQUENCE</scope>
    <source>
        <strain evidence="1">DSM 8771</strain>
    </source>
</reference>
<evidence type="ECO:0000313" key="2">
    <source>
        <dbReference type="Proteomes" id="UP000016487"/>
    </source>
</evidence>
<evidence type="ECO:0000313" key="1">
    <source>
        <dbReference type="EMBL" id="KAF7774156.1"/>
    </source>
</evidence>
<name>A0AAD4AKZ5_9GAMM</name>
<comment type="caution">
    <text evidence="1">The sequence shown here is derived from an EMBL/GenBank/DDBJ whole genome shotgun (WGS) entry which is preliminary data.</text>
</comment>